<name>A0A4Z1NZU1_9PEZI</name>
<dbReference type="EMBL" id="SNSC02000017">
    <property type="protein sequence ID" value="TID17142.1"/>
    <property type="molecule type" value="Genomic_DNA"/>
</dbReference>
<evidence type="ECO:0000313" key="3">
    <source>
        <dbReference type="Proteomes" id="UP000298493"/>
    </source>
</evidence>
<evidence type="ECO:0000313" key="2">
    <source>
        <dbReference type="EMBL" id="TID17142.1"/>
    </source>
</evidence>
<accession>A0A4Z1NZU1</accession>
<gene>
    <name evidence="2" type="ORF">E6O75_ATG09908</name>
</gene>
<comment type="caution">
    <text evidence="2">The sequence shown here is derived from an EMBL/GenBank/DDBJ whole genome shotgun (WGS) entry which is preliminary data.</text>
</comment>
<dbReference type="Proteomes" id="UP000298493">
    <property type="component" value="Unassembled WGS sequence"/>
</dbReference>
<sequence>MDYGLWTVEILEKTSHNTKRPAQPCKGFVLALCLLCADSADPESVHDHRMTDMIMATSNETRSYIPVIRSGIVDEACFSQSLHGPAHSVGNGDDVRFNGTSFKDCALLKAYKTEVMDGVATDRMHTVDLNLSCTTAFWKGVPVKSVICVGRVFKLFRGALEQLSYQTKQRLEARDDHYQDTEDANSGNKVQVHHSESR</sequence>
<proteinExistence type="predicted"/>
<protein>
    <submittedName>
        <fullName evidence="2">Uncharacterized protein</fullName>
    </submittedName>
</protein>
<evidence type="ECO:0000256" key="1">
    <source>
        <dbReference type="SAM" id="MobiDB-lite"/>
    </source>
</evidence>
<keyword evidence="3" id="KW-1185">Reference proteome</keyword>
<reference evidence="2 3" key="1">
    <citation type="submission" date="2019-04" db="EMBL/GenBank/DDBJ databases">
        <title>High contiguity whole genome sequence and gene annotation resource for two Venturia nashicola isolates.</title>
        <authorList>
            <person name="Prokchorchik M."/>
            <person name="Won K."/>
            <person name="Lee Y."/>
            <person name="Choi E.D."/>
            <person name="Segonzac C."/>
            <person name="Sohn K.H."/>
        </authorList>
    </citation>
    <scope>NUCLEOTIDE SEQUENCE [LARGE SCALE GENOMIC DNA]</scope>
    <source>
        <strain evidence="2 3">PRI2</strain>
    </source>
</reference>
<organism evidence="2 3">
    <name type="scientific">Venturia nashicola</name>
    <dbReference type="NCBI Taxonomy" id="86259"/>
    <lineage>
        <taxon>Eukaryota</taxon>
        <taxon>Fungi</taxon>
        <taxon>Dikarya</taxon>
        <taxon>Ascomycota</taxon>
        <taxon>Pezizomycotina</taxon>
        <taxon>Dothideomycetes</taxon>
        <taxon>Pleosporomycetidae</taxon>
        <taxon>Venturiales</taxon>
        <taxon>Venturiaceae</taxon>
        <taxon>Venturia</taxon>
    </lineage>
</organism>
<dbReference type="AlphaFoldDB" id="A0A4Z1NZU1"/>
<feature type="region of interest" description="Disordered" evidence="1">
    <location>
        <begin position="174"/>
        <end position="198"/>
    </location>
</feature>